<dbReference type="PANTHER" id="PTHR28535">
    <property type="entry name" value="ZINC FINGER GRF-TYPE CONTAINING 1"/>
    <property type="match status" value="1"/>
</dbReference>
<dbReference type="OrthoDB" id="6513042at2759"/>
<dbReference type="GO" id="GO:0006302">
    <property type="term" value="P:double-strand break repair"/>
    <property type="evidence" value="ECO:0007669"/>
    <property type="project" value="TreeGrafter"/>
</dbReference>
<feature type="non-terminal residue" evidence="3">
    <location>
        <position position="210"/>
    </location>
</feature>
<sequence length="210" mass="23986">MTAAIHSAPSLSIPPSQNTAPVLEFRCLYSHDLRRKSKRWQDGFLRYHTFNKRVMVYDVPRNFIGDTHWKETTELREGDEITLEKGVLVEVAEAVGTMKTDLTPLFERTSKVSPNNKTAEVRPNPKLSVQNTIIYKPSQLRHKSLNTILGTPKGPHGKAILPAKSPYESRKDAENRWQDERAPKRQKIINSKPMNNQSRPLEIHQPGSKN</sequence>
<dbReference type="EMBL" id="KV750353">
    <property type="protein sequence ID" value="OCL05205.1"/>
    <property type="molecule type" value="Genomic_DNA"/>
</dbReference>
<accession>A0A8E2EV40</accession>
<proteinExistence type="predicted"/>
<dbReference type="InterPro" id="IPR018838">
    <property type="entry name" value="ZGRF1-like_N"/>
</dbReference>
<feature type="domain" description="5'-3' DNA helicase ZGRF1-like N-terminal" evidence="2">
    <location>
        <begin position="22"/>
        <end position="102"/>
    </location>
</feature>
<organism evidence="3 4">
    <name type="scientific">Glonium stellatum</name>
    <dbReference type="NCBI Taxonomy" id="574774"/>
    <lineage>
        <taxon>Eukaryota</taxon>
        <taxon>Fungi</taxon>
        <taxon>Dikarya</taxon>
        <taxon>Ascomycota</taxon>
        <taxon>Pezizomycotina</taxon>
        <taxon>Dothideomycetes</taxon>
        <taxon>Pleosporomycetidae</taxon>
        <taxon>Gloniales</taxon>
        <taxon>Gloniaceae</taxon>
        <taxon>Glonium</taxon>
    </lineage>
</organism>
<protein>
    <recommendedName>
        <fullName evidence="2">5'-3' DNA helicase ZGRF1-like N-terminal domain-containing protein</fullName>
    </recommendedName>
</protein>
<keyword evidence="4" id="KW-1185">Reference proteome</keyword>
<dbReference type="GO" id="GO:0005634">
    <property type="term" value="C:nucleus"/>
    <property type="evidence" value="ECO:0007669"/>
    <property type="project" value="TreeGrafter"/>
</dbReference>
<dbReference type="PANTHER" id="PTHR28535:SF1">
    <property type="entry name" value="PROTEIN ZGRF1"/>
    <property type="match status" value="1"/>
</dbReference>
<evidence type="ECO:0000256" key="1">
    <source>
        <dbReference type="SAM" id="MobiDB-lite"/>
    </source>
</evidence>
<evidence type="ECO:0000313" key="4">
    <source>
        <dbReference type="Proteomes" id="UP000250140"/>
    </source>
</evidence>
<dbReference type="Proteomes" id="UP000250140">
    <property type="component" value="Unassembled WGS sequence"/>
</dbReference>
<feature type="compositionally biased region" description="Basic and acidic residues" evidence="1">
    <location>
        <begin position="167"/>
        <end position="183"/>
    </location>
</feature>
<dbReference type="AlphaFoldDB" id="A0A8E2EV40"/>
<feature type="compositionally biased region" description="Polar residues" evidence="1">
    <location>
        <begin position="188"/>
        <end position="199"/>
    </location>
</feature>
<dbReference type="Pfam" id="PF10382">
    <property type="entry name" value="ZGRF1-like_N"/>
    <property type="match status" value="1"/>
</dbReference>
<evidence type="ECO:0000259" key="2">
    <source>
        <dbReference type="Pfam" id="PF10382"/>
    </source>
</evidence>
<reference evidence="3 4" key="1">
    <citation type="journal article" date="2016" name="Nat. Commun.">
        <title>Ectomycorrhizal ecology is imprinted in the genome of the dominant symbiotic fungus Cenococcum geophilum.</title>
        <authorList>
            <consortium name="DOE Joint Genome Institute"/>
            <person name="Peter M."/>
            <person name="Kohler A."/>
            <person name="Ohm R.A."/>
            <person name="Kuo A."/>
            <person name="Krutzmann J."/>
            <person name="Morin E."/>
            <person name="Arend M."/>
            <person name="Barry K.W."/>
            <person name="Binder M."/>
            <person name="Choi C."/>
            <person name="Clum A."/>
            <person name="Copeland A."/>
            <person name="Grisel N."/>
            <person name="Haridas S."/>
            <person name="Kipfer T."/>
            <person name="LaButti K."/>
            <person name="Lindquist E."/>
            <person name="Lipzen A."/>
            <person name="Maire R."/>
            <person name="Meier B."/>
            <person name="Mihaltcheva S."/>
            <person name="Molinier V."/>
            <person name="Murat C."/>
            <person name="Poggeler S."/>
            <person name="Quandt C.A."/>
            <person name="Sperisen C."/>
            <person name="Tritt A."/>
            <person name="Tisserant E."/>
            <person name="Crous P.W."/>
            <person name="Henrissat B."/>
            <person name="Nehls U."/>
            <person name="Egli S."/>
            <person name="Spatafora J.W."/>
            <person name="Grigoriev I.V."/>
            <person name="Martin F.M."/>
        </authorList>
    </citation>
    <scope>NUCLEOTIDE SEQUENCE [LARGE SCALE GENOMIC DNA]</scope>
    <source>
        <strain evidence="3 4">CBS 207.34</strain>
    </source>
</reference>
<name>A0A8E2EV40_9PEZI</name>
<feature type="region of interest" description="Disordered" evidence="1">
    <location>
        <begin position="148"/>
        <end position="210"/>
    </location>
</feature>
<dbReference type="InterPro" id="IPR052800">
    <property type="entry name" value="DNA_Repair_Helicase_ZGRF1"/>
</dbReference>
<evidence type="ECO:0000313" key="3">
    <source>
        <dbReference type="EMBL" id="OCL05205.1"/>
    </source>
</evidence>
<gene>
    <name evidence="3" type="ORF">AOQ84DRAFT_299399</name>
</gene>
<dbReference type="GO" id="GO:0035861">
    <property type="term" value="C:site of double-strand break"/>
    <property type="evidence" value="ECO:0007669"/>
    <property type="project" value="TreeGrafter"/>
</dbReference>